<protein>
    <submittedName>
        <fullName evidence="1">Uncharacterized protein</fullName>
    </submittedName>
</protein>
<proteinExistence type="predicted"/>
<name>A0A150HFI0_9MICO</name>
<sequence>MRRRRRALDEALYAYAGEDAEFPEGEPSARLPPGWFGENLRVEVTMPRAPRQAFARSRGSGGAISGIRGGEDADCATDFCGCREA</sequence>
<dbReference type="PATRIC" id="fig|36807.3.peg.1481"/>
<reference evidence="1 2" key="1">
    <citation type="submission" date="2016-01" db="EMBL/GenBank/DDBJ databases">
        <title>Draft genome sequences of Microbacterium laevaniformans LCDC 91-0039 and the type strain of Microbacterium hominis LCDC 84-209.</title>
        <authorList>
            <person name="Bernier A.-M."/>
            <person name="Bernard K."/>
        </authorList>
    </citation>
    <scope>NUCLEOTIDE SEQUENCE [LARGE SCALE GENOMIC DNA]</scope>
    <source>
        <strain evidence="1 2">LCDC 91-0039</strain>
    </source>
</reference>
<gene>
    <name evidence="1" type="ORF">Mlaev_01457</name>
</gene>
<evidence type="ECO:0000313" key="1">
    <source>
        <dbReference type="EMBL" id="KXZ60380.1"/>
    </source>
</evidence>
<dbReference type="Proteomes" id="UP000075357">
    <property type="component" value="Unassembled WGS sequence"/>
</dbReference>
<evidence type="ECO:0000313" key="2">
    <source>
        <dbReference type="Proteomes" id="UP000075357"/>
    </source>
</evidence>
<comment type="caution">
    <text evidence="1">The sequence shown here is derived from an EMBL/GenBank/DDBJ whole genome shotgun (WGS) entry which is preliminary data.</text>
</comment>
<dbReference type="AlphaFoldDB" id="A0A150HFI0"/>
<dbReference type="EMBL" id="LRAD01000032">
    <property type="protein sequence ID" value="KXZ60380.1"/>
    <property type="molecule type" value="Genomic_DNA"/>
</dbReference>
<dbReference type="STRING" id="36807.Mlaev_01457"/>
<accession>A0A150HFI0</accession>
<keyword evidence="2" id="KW-1185">Reference proteome</keyword>
<dbReference type="RefSeq" id="WP_061682922.1">
    <property type="nucleotide sequence ID" value="NZ_LRAD01000032.1"/>
</dbReference>
<organism evidence="1 2">
    <name type="scientific">Microbacterium laevaniformans</name>
    <dbReference type="NCBI Taxonomy" id="36807"/>
    <lineage>
        <taxon>Bacteria</taxon>
        <taxon>Bacillati</taxon>
        <taxon>Actinomycetota</taxon>
        <taxon>Actinomycetes</taxon>
        <taxon>Micrococcales</taxon>
        <taxon>Microbacteriaceae</taxon>
        <taxon>Microbacterium</taxon>
    </lineage>
</organism>